<dbReference type="EMBL" id="CP022022">
    <property type="protein sequence ID" value="ASF43969.1"/>
    <property type="molecule type" value="Genomic_DNA"/>
</dbReference>
<sequence length="514" mass="57509">MKKYIIPVLALLAVGCTKDFKDFNTNPYGATDEQLSRIPQGGNELVALQKLVVPQQENSYQMCFDLPATPYAGYASQPKFQADYPVYNPRTGWTDYVFDDTYTKHLYPAFFALKSYSKGDMSKYYFAWGTVLRVAITHWLTDSYGPLPYSKMEAGKTQTPYDKQSDLYKYMAEDLKAAINTLKAVDASDRQYADFDLVYKGDMTKWVKYANSLLLRIAIRMSDVDETNAKAYAQFAIANGVITENADNAMLETQDNSVFKVAVSWNDSRAGADIVAYMNAFSDPRREVYFTEVAGLPQKYIGLRSGAPAITIDPTKFSAPKLTKESPMVWITAAEVAFIKAEMALKGWGFVGDTAENLYKKGIELSFAQHNVAIGNYLSNTSVRGAYYDPRQSAYNNPTFSSAITVKWDNSASNEVKLSKIITQKWIAMYPYNSQEAWAEWRRTGYPNLMAPVENRSNGVITSVNQVNGKDTGGMRRLPFSSKETTNNPTNRNAAVGYLGGADNGATDLWWVKK</sequence>
<organism evidence="2 3">
    <name type="scientific">Capnocytophaga endodontalis</name>
    <dbReference type="NCBI Taxonomy" id="2708117"/>
    <lineage>
        <taxon>Bacteria</taxon>
        <taxon>Pseudomonadati</taxon>
        <taxon>Bacteroidota</taxon>
        <taxon>Flavobacteriia</taxon>
        <taxon>Flavobacteriales</taxon>
        <taxon>Flavobacteriaceae</taxon>
        <taxon>Capnocytophaga</taxon>
    </lineage>
</organism>
<dbReference type="InterPro" id="IPR024302">
    <property type="entry name" value="SusD-like"/>
</dbReference>
<gene>
    <name evidence="2" type="ORF">CBG49_13220</name>
</gene>
<dbReference type="Pfam" id="PF12741">
    <property type="entry name" value="SusD-like"/>
    <property type="match status" value="1"/>
</dbReference>
<name>A0A1Z4BRU1_9FLAO</name>
<dbReference type="Gene3D" id="1.25.40.390">
    <property type="match status" value="1"/>
</dbReference>
<dbReference type="AlphaFoldDB" id="A0A1Z4BRU1"/>
<proteinExistence type="predicted"/>
<accession>A0A1Z4BRU1</accession>
<dbReference type="PROSITE" id="PS51257">
    <property type="entry name" value="PROKAR_LIPOPROTEIN"/>
    <property type="match status" value="1"/>
</dbReference>
<dbReference type="RefSeq" id="WP_088594837.1">
    <property type="nucleotide sequence ID" value="NZ_CP022022.1"/>
</dbReference>
<dbReference type="SUPFAM" id="SSF48452">
    <property type="entry name" value="TPR-like"/>
    <property type="match status" value="1"/>
</dbReference>
<protein>
    <submittedName>
        <fullName evidence="2">SusD/RagB family nutrient-binding outer membrane lipoprotein</fullName>
    </submittedName>
</protein>
<reference evidence="3" key="1">
    <citation type="submission" date="2017-06" db="EMBL/GenBank/DDBJ databases">
        <title>Complete genome sequence of Capnocytophaga sp. KCOM 1579 (=ChDC OS43) isolated from a human refractory periapical abscess lesion.</title>
        <authorList>
            <person name="Kook J.-K."/>
            <person name="Park S.-N."/>
            <person name="Lim Y.K."/>
            <person name="Roh H."/>
        </authorList>
    </citation>
    <scope>NUCLEOTIDE SEQUENCE [LARGE SCALE GENOMIC DNA]</scope>
    <source>
        <strain evidence="3">ChDC OS43</strain>
    </source>
</reference>
<keyword evidence="3" id="KW-1185">Reference proteome</keyword>
<dbReference type="KEGG" id="capn:CBG49_13220"/>
<dbReference type="Proteomes" id="UP000197007">
    <property type="component" value="Chromosome"/>
</dbReference>
<evidence type="ECO:0000256" key="1">
    <source>
        <dbReference type="SAM" id="MobiDB-lite"/>
    </source>
</evidence>
<dbReference type="InterPro" id="IPR011990">
    <property type="entry name" value="TPR-like_helical_dom_sf"/>
</dbReference>
<feature type="region of interest" description="Disordered" evidence="1">
    <location>
        <begin position="466"/>
        <end position="496"/>
    </location>
</feature>
<evidence type="ECO:0000313" key="3">
    <source>
        <dbReference type="Proteomes" id="UP000197007"/>
    </source>
</evidence>
<evidence type="ECO:0000313" key="2">
    <source>
        <dbReference type="EMBL" id="ASF43969.1"/>
    </source>
</evidence>
<feature type="compositionally biased region" description="Polar residues" evidence="1">
    <location>
        <begin position="482"/>
        <end position="493"/>
    </location>
</feature>
<keyword evidence="2" id="KW-0449">Lipoprotein</keyword>